<feature type="domain" description="Glutamine amidotransferase type-2" evidence="12">
    <location>
        <begin position="9"/>
        <end position="228"/>
    </location>
</feature>
<keyword evidence="4 7" id="KW-0808">Transferase</keyword>
<evidence type="ECO:0000256" key="8">
    <source>
        <dbReference type="PIRNR" id="PIRNR000485"/>
    </source>
</evidence>
<protein>
    <recommendedName>
        <fullName evidence="7">Amidophosphoribosyltransferase</fullName>
        <shortName evidence="7">ATase</shortName>
        <ecNumber evidence="7">2.4.2.14</ecNumber>
    </recommendedName>
    <alternativeName>
        <fullName evidence="7">Glutamine phosphoribosylpyrophosphate amidotransferase</fullName>
        <shortName evidence="7">GPATase</shortName>
    </alternativeName>
</protein>
<comment type="function">
    <text evidence="7">Catalyzes the formation of phosphoribosylamine from phosphoribosylpyrophosphate (PRPP) and glutamine.</text>
</comment>
<dbReference type="GO" id="GO:0000287">
    <property type="term" value="F:magnesium ion binding"/>
    <property type="evidence" value="ECO:0007669"/>
    <property type="project" value="UniProtKB-UniRule"/>
</dbReference>
<comment type="catalytic activity">
    <reaction evidence="7 8">
        <text>5-phospho-beta-D-ribosylamine + L-glutamate + diphosphate = 5-phospho-alpha-D-ribose 1-diphosphate + L-glutamine + H2O</text>
        <dbReference type="Rhea" id="RHEA:14905"/>
        <dbReference type="ChEBI" id="CHEBI:15377"/>
        <dbReference type="ChEBI" id="CHEBI:29985"/>
        <dbReference type="ChEBI" id="CHEBI:33019"/>
        <dbReference type="ChEBI" id="CHEBI:58017"/>
        <dbReference type="ChEBI" id="CHEBI:58359"/>
        <dbReference type="ChEBI" id="CHEBI:58681"/>
        <dbReference type="EC" id="2.4.2.14"/>
    </reaction>
</comment>
<evidence type="ECO:0000256" key="1">
    <source>
        <dbReference type="ARBA" id="ARBA00005209"/>
    </source>
</evidence>
<gene>
    <name evidence="7" type="primary">purF</name>
    <name evidence="13" type="ORF">A2Y75_07415</name>
</gene>
<feature type="active site" description="Nucleophile" evidence="7 9">
    <location>
        <position position="9"/>
    </location>
</feature>
<feature type="binding site" evidence="7 10">
    <location>
        <position position="354"/>
    </location>
    <ligand>
        <name>Mg(2+)</name>
        <dbReference type="ChEBI" id="CHEBI:18420"/>
    </ligand>
</feature>
<dbReference type="InterPro" id="IPR005854">
    <property type="entry name" value="PurF"/>
</dbReference>
<dbReference type="InterPro" id="IPR000836">
    <property type="entry name" value="PRTase_dom"/>
</dbReference>
<evidence type="ECO:0000256" key="2">
    <source>
        <dbReference type="ARBA" id="ARBA00010138"/>
    </source>
</evidence>
<dbReference type="Gene3D" id="3.60.20.10">
    <property type="entry name" value="Glutamine Phosphoribosylpyrophosphate, subunit 1, domain 1"/>
    <property type="match status" value="1"/>
</dbReference>
<evidence type="ECO:0000256" key="9">
    <source>
        <dbReference type="PIRSR" id="PIRSR000485-1"/>
    </source>
</evidence>
<dbReference type="SUPFAM" id="SSF56235">
    <property type="entry name" value="N-terminal nucleophile aminohydrolases (Ntn hydrolases)"/>
    <property type="match status" value="1"/>
</dbReference>
<name>A0A1F2WK95_9ACTN</name>
<dbReference type="InterPro" id="IPR029055">
    <property type="entry name" value="Ntn_hydrolases_N"/>
</dbReference>
<dbReference type="GO" id="GO:0051539">
    <property type="term" value="F:4 iron, 4 sulfur cluster binding"/>
    <property type="evidence" value="ECO:0007669"/>
    <property type="project" value="UniProtKB-KW"/>
</dbReference>
<keyword evidence="5 7" id="KW-0658">Purine biosynthesis</keyword>
<evidence type="ECO:0000256" key="11">
    <source>
        <dbReference type="PIRSR" id="PIRSR000485-3"/>
    </source>
</evidence>
<dbReference type="CDD" id="cd06223">
    <property type="entry name" value="PRTases_typeI"/>
    <property type="match status" value="1"/>
</dbReference>
<evidence type="ECO:0000256" key="5">
    <source>
        <dbReference type="ARBA" id="ARBA00022755"/>
    </source>
</evidence>
<dbReference type="Gene3D" id="3.40.50.2020">
    <property type="match status" value="1"/>
</dbReference>
<accession>A0A1F2WK95</accession>
<dbReference type="GO" id="GO:0009113">
    <property type="term" value="P:purine nucleobase biosynthetic process"/>
    <property type="evidence" value="ECO:0007669"/>
    <property type="project" value="UniProtKB-UniRule"/>
</dbReference>
<dbReference type="PIRSF" id="PIRSF000485">
    <property type="entry name" value="Amd_phspho_trans"/>
    <property type="match status" value="1"/>
</dbReference>
<comment type="cofactor">
    <cofactor evidence="7 10">
        <name>Mg(2+)</name>
        <dbReference type="ChEBI" id="CHEBI:18420"/>
    </cofactor>
    <text evidence="7 10">Binds 1 Mg(2+) ion per subunit.</text>
</comment>
<keyword evidence="7" id="KW-0004">4Fe-4S</keyword>
<dbReference type="PROSITE" id="PS51278">
    <property type="entry name" value="GATASE_TYPE_2"/>
    <property type="match status" value="1"/>
</dbReference>
<dbReference type="Pfam" id="PF00156">
    <property type="entry name" value="Pribosyltran"/>
    <property type="match status" value="1"/>
</dbReference>
<reference evidence="13 14" key="1">
    <citation type="journal article" date="2016" name="Nat. Commun.">
        <title>Thousands of microbial genomes shed light on interconnected biogeochemical processes in an aquifer system.</title>
        <authorList>
            <person name="Anantharaman K."/>
            <person name="Brown C.T."/>
            <person name="Hug L.A."/>
            <person name="Sharon I."/>
            <person name="Castelle C.J."/>
            <person name="Probst A.J."/>
            <person name="Thomas B.C."/>
            <person name="Singh A."/>
            <person name="Wilkins M.J."/>
            <person name="Karaoz U."/>
            <person name="Brodie E.L."/>
            <person name="Williams K.H."/>
            <person name="Hubbard S.S."/>
            <person name="Banfield J.F."/>
        </authorList>
    </citation>
    <scope>NUCLEOTIDE SEQUENCE [LARGE SCALE GENOMIC DNA]</scope>
</reference>
<evidence type="ECO:0000256" key="7">
    <source>
        <dbReference type="HAMAP-Rule" id="MF_01931"/>
    </source>
</evidence>
<sequence>MSFEINESCGVFGIYAPGEDVAKLTYYALYALQHRGQESAGIAVSDGREVLLLKDMGMVSQVFSERDLLNLKGHMAMGHVRYSTTGSSFWENAQPVQVPSRVGSVLVAHNGNLVNTDALRNKLKAEGVRFRTTSDTEVIALMLARSQAPDIVGAVHEVIPQLIGAYSLAIMTEEKLIGIRDPYGIRPLCVGSYMGGHALASESCGLDIIGAEYLREIQPGEMAVFDKDGLDFQRIVEPRKPSLCIFEFIYFARPDSIMYDTYLYHARKHMGMSLADEGAVEADVVMPIPDTGVPAAIGYSEAAGIPFGEGLIKNRYVGRTFIQPTQAIRQLGIRLKLNPIIRDIQGKRLVVVDDSIVRGNTTKEIIKMLREAGAKEVHMRISSPPDKYPCFYGIDTAIRKELIASSRKVEEIRKFIGADTLHYLSIDNLVSATRRPREDFCMACFDGDYPVPVPDDLKMAKGRLEDGKVGIKRS</sequence>
<evidence type="ECO:0000256" key="10">
    <source>
        <dbReference type="PIRSR" id="PIRSR000485-2"/>
    </source>
</evidence>
<keyword evidence="7 10" id="KW-0479">Metal-binding</keyword>
<comment type="caution">
    <text evidence="13">The sequence shown here is derived from an EMBL/GenBank/DDBJ whole genome shotgun (WGS) entry which is preliminary data.</text>
</comment>
<evidence type="ECO:0000313" key="14">
    <source>
        <dbReference type="Proteomes" id="UP000177876"/>
    </source>
</evidence>
<dbReference type="InterPro" id="IPR017932">
    <property type="entry name" value="GATase_2_dom"/>
</dbReference>
<comment type="cofactor">
    <cofactor evidence="7 11">
        <name>[4Fe-4S] cluster</name>
        <dbReference type="ChEBI" id="CHEBI:49883"/>
    </cofactor>
    <text evidence="7 11">Binds 1 [4Fe-4S] cluster per subunit.</text>
</comment>
<dbReference type="InterPro" id="IPR029057">
    <property type="entry name" value="PRTase-like"/>
</dbReference>
<proteinExistence type="inferred from homology"/>
<dbReference type="InterPro" id="IPR035584">
    <property type="entry name" value="PurF_N"/>
</dbReference>
<organism evidence="13 14">
    <name type="scientific">Candidatus Solincola sediminis</name>
    <dbReference type="NCBI Taxonomy" id="1797199"/>
    <lineage>
        <taxon>Bacteria</taxon>
        <taxon>Bacillati</taxon>
        <taxon>Actinomycetota</taxon>
        <taxon>Candidatus Geothermincolia</taxon>
        <taxon>Candidatus Geothermincolales</taxon>
        <taxon>Candidatus Geothermincolaceae</taxon>
        <taxon>Candidatus Solincola</taxon>
    </lineage>
</organism>
<feature type="binding site" evidence="7 11">
    <location>
        <position position="244"/>
    </location>
    <ligand>
        <name>[4Fe-4S] cluster</name>
        <dbReference type="ChEBI" id="CHEBI:49883"/>
    </ligand>
</feature>
<feature type="binding site" evidence="7 10">
    <location>
        <position position="353"/>
    </location>
    <ligand>
        <name>Mg(2+)</name>
        <dbReference type="ChEBI" id="CHEBI:18420"/>
    </ligand>
</feature>
<keyword evidence="3 7" id="KW-0328">Glycosyltransferase</keyword>
<feature type="binding site" evidence="7 11">
    <location>
        <position position="441"/>
    </location>
    <ligand>
        <name>[4Fe-4S] cluster</name>
        <dbReference type="ChEBI" id="CHEBI:49883"/>
    </ligand>
</feature>
<keyword evidence="7 11" id="KW-0411">Iron-sulfur</keyword>
<dbReference type="UniPathway" id="UPA00074">
    <property type="reaction ID" value="UER00124"/>
</dbReference>
<dbReference type="AlphaFoldDB" id="A0A1F2WK95"/>
<dbReference type="GO" id="GO:0004044">
    <property type="term" value="F:amidophosphoribosyltransferase activity"/>
    <property type="evidence" value="ECO:0007669"/>
    <property type="project" value="UniProtKB-UniRule"/>
</dbReference>
<dbReference type="Proteomes" id="UP000177876">
    <property type="component" value="Unassembled WGS sequence"/>
</dbReference>
<dbReference type="NCBIfam" id="TIGR01134">
    <property type="entry name" value="purF"/>
    <property type="match status" value="1"/>
</dbReference>
<dbReference type="STRING" id="1797197.A2Y75_07415"/>
<comment type="pathway">
    <text evidence="1 7 8">Purine metabolism; IMP biosynthesis via de novo pathway; N(1)-(5-phospho-D-ribosyl)glycinamide from 5-phospho-alpha-D-ribose 1-diphosphate: step 1/2.</text>
</comment>
<dbReference type="EMBL" id="MELK01000035">
    <property type="protein sequence ID" value="OFW57251.1"/>
    <property type="molecule type" value="Genomic_DNA"/>
</dbReference>
<dbReference type="HAMAP" id="MF_01931">
    <property type="entry name" value="PurF"/>
    <property type="match status" value="1"/>
</dbReference>
<dbReference type="SUPFAM" id="SSF53271">
    <property type="entry name" value="PRTase-like"/>
    <property type="match status" value="1"/>
</dbReference>
<feature type="binding site" evidence="7 11">
    <location>
        <position position="390"/>
    </location>
    <ligand>
        <name>[4Fe-4S] cluster</name>
        <dbReference type="ChEBI" id="CHEBI:49883"/>
    </ligand>
</feature>
<keyword evidence="7 10" id="KW-0460">Magnesium</keyword>
<feature type="binding site" evidence="7 11">
    <location>
        <position position="444"/>
    </location>
    <ligand>
        <name>[4Fe-4S] cluster</name>
        <dbReference type="ChEBI" id="CHEBI:49883"/>
    </ligand>
</feature>
<evidence type="ECO:0000256" key="3">
    <source>
        <dbReference type="ARBA" id="ARBA00022676"/>
    </source>
</evidence>
<keyword evidence="7 11" id="KW-0408">Iron</keyword>
<keyword evidence="6 7" id="KW-0315">Glutamine amidotransferase</keyword>
<dbReference type="CDD" id="cd00715">
    <property type="entry name" value="GPATase_N"/>
    <property type="match status" value="1"/>
</dbReference>
<evidence type="ECO:0000259" key="12">
    <source>
        <dbReference type="PROSITE" id="PS51278"/>
    </source>
</evidence>
<dbReference type="GO" id="GO:0006189">
    <property type="term" value="P:'de novo' IMP biosynthetic process"/>
    <property type="evidence" value="ECO:0007669"/>
    <property type="project" value="UniProtKB-UniRule"/>
</dbReference>
<evidence type="ECO:0000313" key="13">
    <source>
        <dbReference type="EMBL" id="OFW57251.1"/>
    </source>
</evidence>
<dbReference type="PANTHER" id="PTHR11907">
    <property type="entry name" value="AMIDOPHOSPHORIBOSYLTRANSFERASE"/>
    <property type="match status" value="1"/>
</dbReference>
<evidence type="ECO:0000256" key="6">
    <source>
        <dbReference type="ARBA" id="ARBA00022962"/>
    </source>
</evidence>
<dbReference type="Pfam" id="PF13522">
    <property type="entry name" value="GATase_6"/>
    <property type="match status" value="1"/>
</dbReference>
<dbReference type="EC" id="2.4.2.14" evidence="7"/>
<comment type="similarity">
    <text evidence="2 7 8">In the C-terminal section; belongs to the purine/pyrimidine phosphoribosyltransferase family.</text>
</comment>
<feature type="binding site" evidence="7 10">
    <location>
        <position position="291"/>
    </location>
    <ligand>
        <name>Mg(2+)</name>
        <dbReference type="ChEBI" id="CHEBI:18420"/>
    </ligand>
</feature>
<evidence type="ECO:0000256" key="4">
    <source>
        <dbReference type="ARBA" id="ARBA00022679"/>
    </source>
</evidence>